<evidence type="ECO:0000256" key="4">
    <source>
        <dbReference type="ARBA" id="ARBA00010617"/>
    </source>
</evidence>
<keyword evidence="12 15" id="KW-0472">Membrane</keyword>
<keyword evidence="6 13" id="KW-0479">Metal-binding</keyword>
<dbReference type="GO" id="GO:0005506">
    <property type="term" value="F:iron ion binding"/>
    <property type="evidence" value="ECO:0007669"/>
    <property type="project" value="InterPro"/>
</dbReference>
<keyword evidence="10 13" id="KW-0408">Iron</keyword>
<keyword evidence="8" id="KW-0492">Microsome</keyword>
<feature type="transmembrane region" description="Helical" evidence="15">
    <location>
        <begin position="20"/>
        <end position="41"/>
    </location>
</feature>
<keyword evidence="7" id="KW-0256">Endoplasmic reticulum</keyword>
<dbReference type="SUPFAM" id="SSF48264">
    <property type="entry name" value="Cytochrome P450"/>
    <property type="match status" value="1"/>
</dbReference>
<proteinExistence type="inferred from homology"/>
<dbReference type="PROSITE" id="PS00086">
    <property type="entry name" value="CYTOCHROME_P450"/>
    <property type="match status" value="1"/>
</dbReference>
<organism evidence="16 17">
    <name type="scientific">Ladona fulva</name>
    <name type="common">Scarce chaser dragonfly</name>
    <name type="synonym">Libellula fulva</name>
    <dbReference type="NCBI Taxonomy" id="123851"/>
    <lineage>
        <taxon>Eukaryota</taxon>
        <taxon>Metazoa</taxon>
        <taxon>Ecdysozoa</taxon>
        <taxon>Arthropoda</taxon>
        <taxon>Hexapoda</taxon>
        <taxon>Insecta</taxon>
        <taxon>Pterygota</taxon>
        <taxon>Palaeoptera</taxon>
        <taxon>Odonata</taxon>
        <taxon>Epiprocta</taxon>
        <taxon>Anisoptera</taxon>
        <taxon>Libelluloidea</taxon>
        <taxon>Libellulidae</taxon>
        <taxon>Ladona</taxon>
    </lineage>
</organism>
<keyword evidence="15" id="KW-1133">Transmembrane helix</keyword>
<evidence type="ECO:0000256" key="1">
    <source>
        <dbReference type="ARBA" id="ARBA00001971"/>
    </source>
</evidence>
<comment type="similarity">
    <text evidence="4 14">Belongs to the cytochrome P450 family.</text>
</comment>
<dbReference type="Gene3D" id="1.10.630.10">
    <property type="entry name" value="Cytochrome P450"/>
    <property type="match status" value="2"/>
</dbReference>
<dbReference type="GO" id="GO:0016705">
    <property type="term" value="F:oxidoreductase activity, acting on paired donors, with incorporation or reduction of molecular oxygen"/>
    <property type="evidence" value="ECO:0007669"/>
    <property type="project" value="InterPro"/>
</dbReference>
<evidence type="ECO:0000256" key="14">
    <source>
        <dbReference type="RuleBase" id="RU000461"/>
    </source>
</evidence>
<sequence length="521" mass="59321">MLLNVLLIGTMSSLGLQWGFSDILITSLIAIFLAFLWYGVVPLTYWKRKGIPSVFALPVLGSTAKLALFLKSFGQITNDMYFQTPGKKYVGYHRFSQPTILLRDPELIKNVLNRDFVHFDKNELQIDEVGDVFSGRHLFFINGEKWKRLRMVLSPGFSSGKMKSIFPIVGEVSGNLKAFLTEKVDAAGERGYAVDLKDLCARFTTDSVASVAFGLQCDSIYDPEVEFRRMGRKLLEPTLFNAIMFFIIIEMPWINRFLKINFISKDVKSFFRNVVLNVVAKREEDGTKLNDYFQGLIQLWKEGKLRVSEKPIDDGPGGRHAHNPKVQEKLRKEIEANIKQNDGTLTYEALQDIAYLDMVIQGESKFGVSLCRGLKFHHSISGRDVRRRATSSKRYYLPNPEGEGLDGGLWLEKGMVVTIPIYGLHHDPEIYPDPEKFDPERFSPDNKRDKQAIYLPFGDGPKMCIGSRFAMLQSKLAVVSVVSRFQLSPNEKTKVPITIDPFNFILSSKYGQWVTMKNLKH</sequence>
<keyword evidence="11 14" id="KW-0503">Monooxygenase</keyword>
<dbReference type="GO" id="GO:0004497">
    <property type="term" value="F:monooxygenase activity"/>
    <property type="evidence" value="ECO:0007669"/>
    <property type="project" value="UniProtKB-KW"/>
</dbReference>
<name>A0A8K0KQZ2_LADFU</name>
<dbReference type="GO" id="GO:0005789">
    <property type="term" value="C:endoplasmic reticulum membrane"/>
    <property type="evidence" value="ECO:0007669"/>
    <property type="project" value="UniProtKB-SubCell"/>
</dbReference>
<evidence type="ECO:0008006" key="18">
    <source>
        <dbReference type="Google" id="ProtNLM"/>
    </source>
</evidence>
<dbReference type="GO" id="GO:0020037">
    <property type="term" value="F:heme binding"/>
    <property type="evidence" value="ECO:0007669"/>
    <property type="project" value="InterPro"/>
</dbReference>
<dbReference type="InterPro" id="IPR036396">
    <property type="entry name" value="Cyt_P450_sf"/>
</dbReference>
<feature type="transmembrane region" description="Helical" evidence="15">
    <location>
        <begin position="238"/>
        <end position="254"/>
    </location>
</feature>
<keyword evidence="17" id="KW-1185">Reference proteome</keyword>
<dbReference type="PANTHER" id="PTHR24292:SF54">
    <property type="entry name" value="CYP9F3-RELATED"/>
    <property type="match status" value="1"/>
</dbReference>
<dbReference type="PANTHER" id="PTHR24292">
    <property type="entry name" value="CYTOCHROME P450"/>
    <property type="match status" value="1"/>
</dbReference>
<comment type="subcellular location">
    <subcellularLocation>
        <location evidence="3">Endoplasmic reticulum membrane</location>
        <topology evidence="3">Peripheral membrane protein</topology>
    </subcellularLocation>
    <subcellularLocation>
        <location evidence="2">Microsome membrane</location>
        <topology evidence="2">Peripheral membrane protein</topology>
    </subcellularLocation>
</comment>
<dbReference type="EMBL" id="KZ309565">
    <property type="protein sequence ID" value="KAG8239232.1"/>
    <property type="molecule type" value="Genomic_DNA"/>
</dbReference>
<evidence type="ECO:0000256" key="8">
    <source>
        <dbReference type="ARBA" id="ARBA00022848"/>
    </source>
</evidence>
<evidence type="ECO:0000256" key="11">
    <source>
        <dbReference type="ARBA" id="ARBA00023033"/>
    </source>
</evidence>
<dbReference type="OrthoDB" id="2789670at2759"/>
<dbReference type="InterPro" id="IPR002402">
    <property type="entry name" value="Cyt_P450_E_grp-II"/>
</dbReference>
<dbReference type="PRINTS" id="PR00385">
    <property type="entry name" value="P450"/>
</dbReference>
<dbReference type="InterPro" id="IPR017972">
    <property type="entry name" value="Cyt_P450_CS"/>
</dbReference>
<comment type="caution">
    <text evidence="16">The sequence shown here is derived from an EMBL/GenBank/DDBJ whole genome shotgun (WGS) entry which is preliminary data.</text>
</comment>
<dbReference type="PRINTS" id="PR00464">
    <property type="entry name" value="EP450II"/>
</dbReference>
<comment type="cofactor">
    <cofactor evidence="1 13">
        <name>heme</name>
        <dbReference type="ChEBI" id="CHEBI:30413"/>
    </cofactor>
</comment>
<keyword evidence="5 13" id="KW-0349">Heme</keyword>
<evidence type="ECO:0000313" key="16">
    <source>
        <dbReference type="EMBL" id="KAG8239232.1"/>
    </source>
</evidence>
<dbReference type="AlphaFoldDB" id="A0A8K0KQZ2"/>
<keyword evidence="9 14" id="KW-0560">Oxidoreductase</keyword>
<dbReference type="InterPro" id="IPR050476">
    <property type="entry name" value="Insect_CytP450_Detox"/>
</dbReference>
<evidence type="ECO:0000256" key="9">
    <source>
        <dbReference type="ARBA" id="ARBA00023002"/>
    </source>
</evidence>
<evidence type="ECO:0000256" key="5">
    <source>
        <dbReference type="ARBA" id="ARBA00022617"/>
    </source>
</evidence>
<reference evidence="16" key="2">
    <citation type="submission" date="2017-10" db="EMBL/GenBank/DDBJ databases">
        <title>Ladona fulva Genome sequencing and assembly.</title>
        <authorList>
            <person name="Murali S."/>
            <person name="Richards S."/>
            <person name="Bandaranaike D."/>
            <person name="Bellair M."/>
            <person name="Blankenburg K."/>
            <person name="Chao H."/>
            <person name="Dinh H."/>
            <person name="Doddapaneni H."/>
            <person name="Dugan-Rocha S."/>
            <person name="Elkadiri S."/>
            <person name="Gnanaolivu R."/>
            <person name="Hernandez B."/>
            <person name="Skinner E."/>
            <person name="Javaid M."/>
            <person name="Lee S."/>
            <person name="Li M."/>
            <person name="Ming W."/>
            <person name="Munidasa M."/>
            <person name="Muniz J."/>
            <person name="Nguyen L."/>
            <person name="Hughes D."/>
            <person name="Osuji N."/>
            <person name="Pu L.-L."/>
            <person name="Puazo M."/>
            <person name="Qu C."/>
            <person name="Quiroz J."/>
            <person name="Raj R."/>
            <person name="Weissenberger G."/>
            <person name="Xin Y."/>
            <person name="Zou X."/>
            <person name="Han Y."/>
            <person name="Worley K."/>
            <person name="Muzny D."/>
            <person name="Gibbs R."/>
        </authorList>
    </citation>
    <scope>NUCLEOTIDE SEQUENCE</scope>
    <source>
        <strain evidence="16">Sampled in the wild</strain>
    </source>
</reference>
<evidence type="ECO:0000256" key="6">
    <source>
        <dbReference type="ARBA" id="ARBA00022723"/>
    </source>
</evidence>
<gene>
    <name evidence="16" type="ORF">J437_LFUL018496</name>
</gene>
<evidence type="ECO:0000256" key="15">
    <source>
        <dbReference type="SAM" id="Phobius"/>
    </source>
</evidence>
<reference evidence="16" key="1">
    <citation type="submission" date="2013-04" db="EMBL/GenBank/DDBJ databases">
        <authorList>
            <person name="Qu J."/>
            <person name="Murali S.C."/>
            <person name="Bandaranaike D."/>
            <person name="Bellair M."/>
            <person name="Blankenburg K."/>
            <person name="Chao H."/>
            <person name="Dinh H."/>
            <person name="Doddapaneni H."/>
            <person name="Downs B."/>
            <person name="Dugan-Rocha S."/>
            <person name="Elkadiri S."/>
            <person name="Gnanaolivu R.D."/>
            <person name="Hernandez B."/>
            <person name="Javaid M."/>
            <person name="Jayaseelan J.C."/>
            <person name="Lee S."/>
            <person name="Li M."/>
            <person name="Ming W."/>
            <person name="Munidasa M."/>
            <person name="Muniz J."/>
            <person name="Nguyen L."/>
            <person name="Ongeri F."/>
            <person name="Osuji N."/>
            <person name="Pu L.-L."/>
            <person name="Puazo M."/>
            <person name="Qu C."/>
            <person name="Quiroz J."/>
            <person name="Raj R."/>
            <person name="Weissenberger G."/>
            <person name="Xin Y."/>
            <person name="Zou X."/>
            <person name="Han Y."/>
            <person name="Richards S."/>
            <person name="Worley K."/>
            <person name="Muzny D."/>
            <person name="Gibbs R."/>
        </authorList>
    </citation>
    <scope>NUCLEOTIDE SEQUENCE</scope>
    <source>
        <strain evidence="16">Sampled in the wild</strain>
    </source>
</reference>
<evidence type="ECO:0000256" key="13">
    <source>
        <dbReference type="PIRSR" id="PIRSR602402-1"/>
    </source>
</evidence>
<evidence type="ECO:0000256" key="7">
    <source>
        <dbReference type="ARBA" id="ARBA00022824"/>
    </source>
</evidence>
<accession>A0A8K0KQZ2</accession>
<evidence type="ECO:0000313" key="17">
    <source>
        <dbReference type="Proteomes" id="UP000792457"/>
    </source>
</evidence>
<dbReference type="Proteomes" id="UP000792457">
    <property type="component" value="Unassembled WGS sequence"/>
</dbReference>
<evidence type="ECO:0000256" key="10">
    <source>
        <dbReference type="ARBA" id="ARBA00023004"/>
    </source>
</evidence>
<evidence type="ECO:0000256" key="3">
    <source>
        <dbReference type="ARBA" id="ARBA00004406"/>
    </source>
</evidence>
<dbReference type="CDD" id="cd11056">
    <property type="entry name" value="CYP6-like"/>
    <property type="match status" value="1"/>
</dbReference>
<evidence type="ECO:0000256" key="12">
    <source>
        <dbReference type="ARBA" id="ARBA00023136"/>
    </source>
</evidence>
<evidence type="ECO:0000256" key="2">
    <source>
        <dbReference type="ARBA" id="ARBA00004174"/>
    </source>
</evidence>
<dbReference type="InterPro" id="IPR001128">
    <property type="entry name" value="Cyt_P450"/>
</dbReference>
<dbReference type="Pfam" id="PF00067">
    <property type="entry name" value="p450"/>
    <property type="match status" value="3"/>
</dbReference>
<feature type="binding site" description="axial binding residue" evidence="13">
    <location>
        <position position="464"/>
    </location>
    <ligand>
        <name>heme</name>
        <dbReference type="ChEBI" id="CHEBI:30413"/>
    </ligand>
    <ligandPart>
        <name>Fe</name>
        <dbReference type="ChEBI" id="CHEBI:18248"/>
    </ligandPart>
</feature>
<keyword evidence="15" id="KW-0812">Transmembrane</keyword>
<protein>
    <recommendedName>
        <fullName evidence="18">Cytochrome P450</fullName>
    </recommendedName>
</protein>